<name>A0AA36H5W6_CYLNA</name>
<keyword evidence="1" id="KW-0175">Coiled coil</keyword>
<dbReference type="EMBL" id="CATQJL010000305">
    <property type="protein sequence ID" value="CAJ0604573.1"/>
    <property type="molecule type" value="Genomic_DNA"/>
</dbReference>
<accession>A0AA36H5W6</accession>
<protein>
    <submittedName>
        <fullName evidence="2">Uncharacterized protein</fullName>
    </submittedName>
</protein>
<evidence type="ECO:0000313" key="2">
    <source>
        <dbReference type="EMBL" id="CAJ0604573.1"/>
    </source>
</evidence>
<dbReference type="Proteomes" id="UP001176961">
    <property type="component" value="Unassembled WGS sequence"/>
</dbReference>
<keyword evidence="3" id="KW-1185">Reference proteome</keyword>
<reference evidence="2" key="1">
    <citation type="submission" date="2023-07" db="EMBL/GenBank/DDBJ databases">
        <authorList>
            <consortium name="CYATHOMIX"/>
        </authorList>
    </citation>
    <scope>NUCLEOTIDE SEQUENCE</scope>
    <source>
        <strain evidence="2">N/A</strain>
    </source>
</reference>
<dbReference type="AlphaFoldDB" id="A0AA36H5W6"/>
<comment type="caution">
    <text evidence="2">The sequence shown here is derived from an EMBL/GenBank/DDBJ whole genome shotgun (WGS) entry which is preliminary data.</text>
</comment>
<sequence length="172" mass="19910">MTRFTPFHFIIVGIMAVNNNDVLQHSNDTVLLPMIGDDKIEEFLEIIKVVRNRTLSKEERLQEIGPLLHNYTDRITLETIGNLTDLHDFIMERVENASARVKEVFHKIYDLTADIDFDRKSQAEQDKEVDKLYDSLSEAEKNEVKELEDLHEQKARDLGVEELLGSLPDDTD</sequence>
<evidence type="ECO:0000256" key="1">
    <source>
        <dbReference type="SAM" id="Coils"/>
    </source>
</evidence>
<evidence type="ECO:0000313" key="3">
    <source>
        <dbReference type="Proteomes" id="UP001176961"/>
    </source>
</evidence>
<organism evidence="2 3">
    <name type="scientific">Cylicocyclus nassatus</name>
    <name type="common">Nematode worm</name>
    <dbReference type="NCBI Taxonomy" id="53992"/>
    <lineage>
        <taxon>Eukaryota</taxon>
        <taxon>Metazoa</taxon>
        <taxon>Ecdysozoa</taxon>
        <taxon>Nematoda</taxon>
        <taxon>Chromadorea</taxon>
        <taxon>Rhabditida</taxon>
        <taxon>Rhabditina</taxon>
        <taxon>Rhabditomorpha</taxon>
        <taxon>Strongyloidea</taxon>
        <taxon>Strongylidae</taxon>
        <taxon>Cylicocyclus</taxon>
    </lineage>
</organism>
<gene>
    <name evidence="2" type="ORF">CYNAS_LOCUS16556</name>
</gene>
<proteinExistence type="predicted"/>
<feature type="coiled-coil region" evidence="1">
    <location>
        <begin position="122"/>
        <end position="157"/>
    </location>
</feature>